<keyword evidence="5" id="KW-0479">Metal-binding</keyword>
<dbReference type="InterPro" id="IPR007810">
    <property type="entry name" value="Pep3/Vps18_beta-prop"/>
</dbReference>
<evidence type="ECO:0000259" key="11">
    <source>
        <dbReference type="Pfam" id="PF01869"/>
    </source>
</evidence>
<dbReference type="InterPro" id="IPR043129">
    <property type="entry name" value="ATPase_NBD"/>
</dbReference>
<feature type="domain" description="ATPase BadF/BadG/BcrA/BcrD type" evidence="11">
    <location>
        <begin position="957"/>
        <end position="1123"/>
    </location>
</feature>
<dbReference type="Pfam" id="PF01869">
    <property type="entry name" value="BcrAD_BadFG"/>
    <property type="match status" value="1"/>
</dbReference>
<dbReference type="SUPFAM" id="SSF53067">
    <property type="entry name" value="Actin-like ATPase domain"/>
    <property type="match status" value="2"/>
</dbReference>
<keyword evidence="7" id="KW-0862">Zinc</keyword>
<comment type="caution">
    <text evidence="13">The sequence shown here is derived from an EMBL/GenBank/DDBJ whole genome shotgun (WGS) entry which is preliminary data.</text>
</comment>
<feature type="domain" description="Pep3/Vps18 beta-propeller" evidence="12">
    <location>
        <begin position="7"/>
        <end position="171"/>
    </location>
</feature>
<dbReference type="PANTHER" id="PTHR23323:SF26">
    <property type="entry name" value="VACUOLAR PROTEIN SORTING-ASSOCIATED PROTEIN 18 HOMOLOG"/>
    <property type="match status" value="1"/>
</dbReference>
<keyword evidence="14" id="KW-1185">Reference proteome</keyword>
<dbReference type="Gene3D" id="3.30.420.40">
    <property type="match status" value="2"/>
</dbReference>
<sequence>MSLAETTHSMYQTLFTSKDRLTSTLNMESDELDSPQQGQSARSRQASGSPNEKIISQLCLHPHYQDPQRFAWLGPRGVRIGKVDLNPDRPMDILVEEQRIPPRRVEGRLECPLAISLSEFHVLLLFPSRIQALSIYTKEVMYEDSLTLDVGVAVGLSCDPTSEFHYLFTPTTTIKYRPNDENRYVWRVFLESGEYAKALVIARARQQLDPAAYQYVLRRQADKYIADKSYTAAAEILSESTESFETIVLKFLSTDGERRGGLKLLLENKLVKCNSSSPEERMKRDAIVLWLLEEQLTELSELRKELGKQQEAAEQMAHLKRFFIKKPVLEAIQTHQKAVYRLISSHADLEVQLFLANALKDYDVALNIYLIREQYKDALDLINSLGNPKLLYAFGPKIVPYIPAQLFGSIIGNEQISPLKLFPTLVLCQEKEDMAIQALKYLEWAITTQIGEHWRELHNMIILLYARFRPKKLHQYLLDGGSNKHNLPYDLDFAIRTCVQYKQEKSLIYLYCVSELFSEAVDRALKESLDLAKECAHLMDEEDELSFEPKYPKEMRRNIWMKIAKHIITKENNAVKCIDLLKESKDALSIQDVLPLFPEFTKIEHFKEPLCECLKDHSVKIQDLQDKMKEAMQIAEEIRVKTDKLQERVIVIKSGDMCASCSKGLSGRPFYAHACRHFFHRECLEDIAMSFLNESERKKLEKLIDEEQKILQRLELNERVGSKADVEQLEMDYEKRAMAIDNLLGAECPLCGNRAIDEIDKPFFSDENYELEAETQFIISNRRLFEGSTILELGSGATGVVGITAAKIGAKRVYLTDIRDKRLTQILRRNIEQNGVGDIAQIRNFKFPATDWTELSTTDRLLAELPGLDYILASDVFYDPSVFVPLAQTSQRILSRFPTARLYFSYQNRDDNWRIRLKDFGLKASLIRICDSKRHTFQLGEIYKPRENREINKMFAGIEGGGTSSKLVFVDQNGEQIKCADSSSTNVYLDGFEKTAEHIATWVRSEAKKHNVQLPLQGLGMGLSGAEDDDQNARFVEYLKTAHGDIAEHFYLASDAVATVAANFEQGVVIIAGTGSSCRMLLNDGSVHGVGGWGHAIGDQGSAFWITNRAMRMLFDDDDGLESAPGSTDLLRELLLKHFNVTNKTGLLDFLYSKFNKSSVATFTKFMADYGSDACVAKCFFDGGEMLGRHLKAVSRHMDEELLSDVPVLVVGLVFKSWSLLKPGFISAIRGSKIRKVSLFNLTENCAFGAAVLVAKKAGVKITHRAEKQLFDTILL</sequence>
<feature type="compositionally biased region" description="Low complexity" evidence="10">
    <location>
        <begin position="34"/>
        <end position="50"/>
    </location>
</feature>
<dbReference type="AlphaFoldDB" id="A0A2A2JCN4"/>
<comment type="subcellular location">
    <subcellularLocation>
        <location evidence="1">Late endosome membrane</location>
        <topology evidence="1">Peripheral membrane protein</topology>
        <orientation evidence="1">Cytoplasmic side</orientation>
    </subcellularLocation>
</comment>
<dbReference type="GO" id="GO:0030674">
    <property type="term" value="F:protein-macromolecule adaptor activity"/>
    <property type="evidence" value="ECO:0007669"/>
    <property type="project" value="TreeGrafter"/>
</dbReference>
<evidence type="ECO:0000256" key="6">
    <source>
        <dbReference type="ARBA" id="ARBA00022771"/>
    </source>
</evidence>
<dbReference type="GO" id="GO:0007040">
    <property type="term" value="P:lysosome organization"/>
    <property type="evidence" value="ECO:0007669"/>
    <property type="project" value="TreeGrafter"/>
</dbReference>
<feature type="coiled-coil region" evidence="9">
    <location>
        <begin position="289"/>
        <end position="319"/>
    </location>
</feature>
<dbReference type="CDD" id="cd02440">
    <property type="entry name" value="AdoMet_MTases"/>
    <property type="match status" value="1"/>
</dbReference>
<dbReference type="GO" id="GO:0006904">
    <property type="term" value="P:vesicle docking involved in exocytosis"/>
    <property type="evidence" value="ECO:0007669"/>
    <property type="project" value="TreeGrafter"/>
</dbReference>
<dbReference type="Proteomes" id="UP000218231">
    <property type="component" value="Unassembled WGS sequence"/>
</dbReference>
<feature type="coiled-coil region" evidence="9">
    <location>
        <begin position="614"/>
        <end position="648"/>
    </location>
</feature>
<dbReference type="EC" id="2.7.1.59" evidence="3"/>
<dbReference type="GO" id="GO:0008270">
    <property type="term" value="F:zinc ion binding"/>
    <property type="evidence" value="ECO:0007669"/>
    <property type="project" value="UniProtKB-KW"/>
</dbReference>
<dbReference type="GO" id="GO:0030897">
    <property type="term" value="C:HOPS complex"/>
    <property type="evidence" value="ECO:0007669"/>
    <property type="project" value="TreeGrafter"/>
</dbReference>
<dbReference type="Gene3D" id="3.40.50.150">
    <property type="entry name" value="Vaccinia Virus protein VP39"/>
    <property type="match status" value="1"/>
</dbReference>
<keyword evidence="9" id="KW-0175">Coiled coil</keyword>
<evidence type="ECO:0000256" key="8">
    <source>
        <dbReference type="ARBA" id="ARBA00031123"/>
    </source>
</evidence>
<evidence type="ECO:0000259" key="12">
    <source>
        <dbReference type="Pfam" id="PF05131"/>
    </source>
</evidence>
<dbReference type="InterPro" id="IPR019410">
    <property type="entry name" value="Methyltransf_16"/>
</dbReference>
<organism evidence="13 14">
    <name type="scientific">Diploscapter pachys</name>
    <dbReference type="NCBI Taxonomy" id="2018661"/>
    <lineage>
        <taxon>Eukaryota</taxon>
        <taxon>Metazoa</taxon>
        <taxon>Ecdysozoa</taxon>
        <taxon>Nematoda</taxon>
        <taxon>Chromadorea</taxon>
        <taxon>Rhabditida</taxon>
        <taxon>Rhabditina</taxon>
        <taxon>Rhabditomorpha</taxon>
        <taxon>Rhabditoidea</taxon>
        <taxon>Rhabditidae</taxon>
        <taxon>Diploscapter</taxon>
    </lineage>
</organism>
<reference evidence="13 14" key="1">
    <citation type="journal article" date="2017" name="Curr. Biol.">
        <title>Genome architecture and evolution of a unichromosomal asexual nematode.</title>
        <authorList>
            <person name="Fradin H."/>
            <person name="Zegar C."/>
            <person name="Gutwein M."/>
            <person name="Lucas J."/>
            <person name="Kovtun M."/>
            <person name="Corcoran D."/>
            <person name="Baugh L.R."/>
            <person name="Kiontke K."/>
            <person name="Gunsalus K."/>
            <person name="Fitch D.H."/>
            <person name="Piano F."/>
        </authorList>
    </citation>
    <scope>NUCLEOTIDE SEQUENCE [LARGE SCALE GENOMIC DNA]</scope>
    <source>
        <strain evidence="13">PF1309</strain>
    </source>
</reference>
<protein>
    <recommendedName>
        <fullName evidence="4">N-acetyl-D-glucosamine kinase</fullName>
        <ecNumber evidence="3">2.7.1.59</ecNumber>
    </recommendedName>
    <alternativeName>
        <fullName evidence="8">GlcNAc kinase</fullName>
    </alternativeName>
</protein>
<evidence type="ECO:0000256" key="3">
    <source>
        <dbReference type="ARBA" id="ARBA00012122"/>
    </source>
</evidence>
<dbReference type="InterPro" id="IPR002731">
    <property type="entry name" value="ATPase_BadF"/>
</dbReference>
<evidence type="ECO:0000256" key="2">
    <source>
        <dbReference type="ARBA" id="ARBA00006198"/>
    </source>
</evidence>
<dbReference type="GO" id="GO:0031902">
    <property type="term" value="C:late endosome membrane"/>
    <property type="evidence" value="ECO:0007669"/>
    <property type="project" value="UniProtKB-SubCell"/>
</dbReference>
<accession>A0A2A2JCN4</accession>
<dbReference type="EMBL" id="LIAE01010527">
    <property type="protein sequence ID" value="PAV59405.1"/>
    <property type="molecule type" value="Genomic_DNA"/>
</dbReference>
<dbReference type="SUPFAM" id="SSF53335">
    <property type="entry name" value="S-adenosyl-L-methionine-dependent methyltransferases"/>
    <property type="match status" value="1"/>
</dbReference>
<dbReference type="GO" id="GO:0048284">
    <property type="term" value="P:organelle fusion"/>
    <property type="evidence" value="ECO:0007669"/>
    <property type="project" value="TreeGrafter"/>
</dbReference>
<dbReference type="OrthoDB" id="311172at2759"/>
<evidence type="ECO:0000256" key="5">
    <source>
        <dbReference type="ARBA" id="ARBA00022723"/>
    </source>
</evidence>
<dbReference type="PANTHER" id="PTHR23323">
    <property type="entry name" value="VACUOLAR PROTEIN SORTING-ASSOCIATED PROTEIN"/>
    <property type="match status" value="1"/>
</dbReference>
<proteinExistence type="inferred from homology"/>
<keyword evidence="6" id="KW-0863">Zinc-finger</keyword>
<feature type="region of interest" description="Disordered" evidence="10">
    <location>
        <begin position="28"/>
        <end position="50"/>
    </location>
</feature>
<evidence type="ECO:0000313" key="14">
    <source>
        <dbReference type="Proteomes" id="UP000218231"/>
    </source>
</evidence>
<evidence type="ECO:0000256" key="9">
    <source>
        <dbReference type="SAM" id="Coils"/>
    </source>
</evidence>
<dbReference type="GO" id="GO:0007032">
    <property type="term" value="P:endosome organization"/>
    <property type="evidence" value="ECO:0007669"/>
    <property type="project" value="TreeGrafter"/>
</dbReference>
<dbReference type="Pfam" id="PF10294">
    <property type="entry name" value="Methyltransf_16"/>
    <property type="match status" value="1"/>
</dbReference>
<dbReference type="Pfam" id="PF05131">
    <property type="entry name" value="Pep3_Vps18"/>
    <property type="match status" value="1"/>
</dbReference>
<dbReference type="InterPro" id="IPR029063">
    <property type="entry name" value="SAM-dependent_MTases_sf"/>
</dbReference>
<dbReference type="GO" id="GO:0045127">
    <property type="term" value="F:N-acetylglucosamine kinase activity"/>
    <property type="evidence" value="ECO:0007669"/>
    <property type="project" value="UniProtKB-EC"/>
</dbReference>
<evidence type="ECO:0000313" key="13">
    <source>
        <dbReference type="EMBL" id="PAV59405.1"/>
    </source>
</evidence>
<gene>
    <name evidence="13" type="ORF">WR25_03529</name>
</gene>
<comment type="similarity">
    <text evidence="2">Belongs to the eukaryotic-type N-acetylglucosamine kinase family.</text>
</comment>
<evidence type="ECO:0000256" key="10">
    <source>
        <dbReference type="SAM" id="MobiDB-lite"/>
    </source>
</evidence>
<evidence type="ECO:0000256" key="1">
    <source>
        <dbReference type="ARBA" id="ARBA00004492"/>
    </source>
</evidence>
<evidence type="ECO:0000256" key="4">
    <source>
        <dbReference type="ARBA" id="ARBA00014974"/>
    </source>
</evidence>
<evidence type="ECO:0000256" key="7">
    <source>
        <dbReference type="ARBA" id="ARBA00022833"/>
    </source>
</evidence>
<name>A0A2A2JCN4_9BILA</name>
<dbReference type="GO" id="GO:0008333">
    <property type="term" value="P:endosome to lysosome transport"/>
    <property type="evidence" value="ECO:0007669"/>
    <property type="project" value="TreeGrafter"/>
</dbReference>
<dbReference type="STRING" id="2018661.A0A2A2JCN4"/>